<dbReference type="EMBL" id="JBHSPB010000013">
    <property type="protein sequence ID" value="MFC5722807.1"/>
    <property type="molecule type" value="Genomic_DNA"/>
</dbReference>
<accession>A0ABW0Z3V3</accession>
<organism evidence="2 3">
    <name type="scientific">Streptomyces gamaensis</name>
    <dbReference type="NCBI Taxonomy" id="1763542"/>
    <lineage>
        <taxon>Bacteria</taxon>
        <taxon>Bacillati</taxon>
        <taxon>Actinomycetota</taxon>
        <taxon>Actinomycetes</taxon>
        <taxon>Kitasatosporales</taxon>
        <taxon>Streptomycetaceae</taxon>
        <taxon>Streptomyces</taxon>
    </lineage>
</organism>
<name>A0ABW0Z3V3_9ACTN</name>
<evidence type="ECO:0000313" key="3">
    <source>
        <dbReference type="Proteomes" id="UP001596083"/>
    </source>
</evidence>
<keyword evidence="3" id="KW-1185">Reference proteome</keyword>
<comment type="caution">
    <text evidence="2">The sequence shown here is derived from an EMBL/GenBank/DDBJ whole genome shotgun (WGS) entry which is preliminary data.</text>
</comment>
<keyword evidence="1" id="KW-1133">Transmembrane helix</keyword>
<feature type="transmembrane region" description="Helical" evidence="1">
    <location>
        <begin position="12"/>
        <end position="33"/>
    </location>
</feature>
<sequence>MAERAVPRRARAGTVVVIVAALAVVAAGGVWLAQLKSQADAVGEAPRTAAVQKAGPGRATQEARAEAALPREAGVPGVRECGLGEPIVEPEIITLNCSNAGVVASNIKWTRYTAEGASGSGVVQVSGGANSGAVPVSFPARLRLYGARTVDGMTAFTELEVDYTGATPFGDPSETYTIV</sequence>
<keyword evidence="1" id="KW-0472">Membrane</keyword>
<keyword evidence="1" id="KW-0812">Transmembrane</keyword>
<protein>
    <submittedName>
        <fullName evidence="2">Uncharacterized protein</fullName>
    </submittedName>
</protein>
<dbReference type="Proteomes" id="UP001596083">
    <property type="component" value="Unassembled WGS sequence"/>
</dbReference>
<evidence type="ECO:0000313" key="2">
    <source>
        <dbReference type="EMBL" id="MFC5722807.1"/>
    </source>
</evidence>
<proteinExistence type="predicted"/>
<dbReference type="RefSeq" id="WP_390318528.1">
    <property type="nucleotide sequence ID" value="NZ_JBHSPB010000013.1"/>
</dbReference>
<gene>
    <name evidence="2" type="ORF">ACFP1Z_21805</name>
</gene>
<reference evidence="3" key="1">
    <citation type="journal article" date="2019" name="Int. J. Syst. Evol. Microbiol.">
        <title>The Global Catalogue of Microorganisms (GCM) 10K type strain sequencing project: providing services to taxonomists for standard genome sequencing and annotation.</title>
        <authorList>
            <consortium name="The Broad Institute Genomics Platform"/>
            <consortium name="The Broad Institute Genome Sequencing Center for Infectious Disease"/>
            <person name="Wu L."/>
            <person name="Ma J."/>
        </authorList>
    </citation>
    <scope>NUCLEOTIDE SEQUENCE [LARGE SCALE GENOMIC DNA]</scope>
    <source>
        <strain evidence="3">CGMCC 4.7304</strain>
    </source>
</reference>
<evidence type="ECO:0000256" key="1">
    <source>
        <dbReference type="SAM" id="Phobius"/>
    </source>
</evidence>